<protein>
    <recommendedName>
        <fullName evidence="5">Autotransporter domain-containing protein</fullName>
    </recommendedName>
</protein>
<accession>A0A845AZ28</accession>
<evidence type="ECO:0000313" key="3">
    <source>
        <dbReference type="EMBL" id="MXP43188.1"/>
    </source>
</evidence>
<feature type="signal peptide" evidence="2">
    <location>
        <begin position="1"/>
        <end position="39"/>
    </location>
</feature>
<name>A0A845AZ28_9SPHN</name>
<dbReference type="OrthoDB" id="7429235at2"/>
<gene>
    <name evidence="3" type="ORF">GRI65_01810</name>
</gene>
<evidence type="ECO:0000313" key="4">
    <source>
        <dbReference type="Proteomes" id="UP000431922"/>
    </source>
</evidence>
<feature type="chain" id="PRO_5032495720" description="Autotransporter domain-containing protein" evidence="2">
    <location>
        <begin position="40"/>
        <end position="2907"/>
    </location>
</feature>
<evidence type="ECO:0008006" key="5">
    <source>
        <dbReference type="Google" id="ProtNLM"/>
    </source>
</evidence>
<feature type="region of interest" description="Disordered" evidence="1">
    <location>
        <begin position="44"/>
        <end position="67"/>
    </location>
</feature>
<sequence length="2907" mass="276293">MIKTNGHLMTRQQRNRWLVGGSSLAAAAALAFAPGQAYAQSLGPSRDALMPRPPVMSPRSPDLRQLPSIPMPQEVSLPAVRQPARITPAGITLDAPILAPRSLTPPASVVRTPVARPIAAQQIPTGVASASVPLGGGPVISAAVPFSSTPAPSNGDTNTAGINVAASANYFASEVDFRPGAGQDVVELFASSAIINWTTNIAGTAGGEVTFLGSGQQLNFTSALGDYTVLNRIFTPAIDAAVRIDGTVTSSTFLGSGTGGNVWFYSPGGLIVGASSVFNVGSLVLTSSNLDAIGSTMNFAGVAEANTAVVIESGAQISALEQDSYFAVVAPRVQQGGSVNVNGSVAYVGAEQAQLTINGGLFDISVGVGSGDANGVVHTGTTTGSAATPTVDMFGQVTDADARGIYMVAVPKNAAISMLVGGTIGYQPAESASLADNGSIILSAGAGIAATGGAANPAAAVDTVNAVPGGSVLVEGASFTSSAQIFASDAVNLTGSGTGLLSSGGDGREDYDIDVNAGGDINLTLADDAVVDILGNLTFRSGGDINVDLTSAGGAMFVGGNFTLETLTRGADDFATFRDNGGTGIGADAVSGAIALTVGGGTNLDVGGSLLLNSAAQGGKGEIRNGSATAGDILVNFETTGSVDIGGFVLVSAQALSAQLGKDGGNGQGGIGSDSTAGDVTLNFASNGVSAAGLSVDASAEASLGDNSAIAQSNDAAAGDIAVNVMSSFNQFGNINLTARSIAAASFDASGNEISGQSGRGLVSLTVANTDTLMDVSGSAFIDVSTEGVVAPPTGNSVSVVVDNVGTSGGLFIGGTLGIDTTAGGGAATGLTEAGSVLLQASGGQLVADFLDIYASASEAGQSFSSAGSGQDFQGGDVTLRANAGGEMNFAFAFVDTEATGALQTAGNAAGGAITLEAADGTITFQSFANLSARAAGGAGTNPADGTAAFAQGGDITVSISGAGGSMNLADIFLAADASILFDVESGSSEFSGDGGSAQAGDIVFNLDGGSLTADSLGITSNGFGGVGGGLPPGTAPFSTGLPPAGDGGLGQGGTITFNLDGTNMTVGSLDILADGLGGNGAFGDFEAGTRGGRGGDAVGGTVVFNALSGTLTAGSITVAARGNGINGGGAGGSAFGSEGGDGGNATGGSATFNLTGSAVIDGGTVLVTTDGYGGRGGNSFATVTQTGTNIIGQDAGAGGNGTGGTTNFNHVSGTIDFTSLTASARGIGGDGGGSFGFSTGDATGAGGAGGNGAGGIASINLDQDDGSDPVYFVTADAIGGAGGGGLASGNGGSASGGTANLAINNSAITLDAATISARATGGNAGFTDTIGGLAGAGGDAVGGSANLDIVGALASVSSSNPLQIFASAAGGTGGGGAPAAVFANGGTGGAGGSAAGGTARIGVSGAGASLTVDPDLAVLSADAVGGEGGQGGFSFDAIGGAGGQGGDAVGGALTLEANSGTTLTIFDISGTYVMTSAGIGGAGGQGGNGGFSPGSDGGIGGNGGIGTGGSPTLRAIGGTIIGGDIVLAGLGIGGDGGIGGMFGSGVPGPSGNGGAGQGGSPVIELLDGSPGIVNLGDVAIVSAAAGGTGTVTGTTVAGRIDIRDLSSDAGGVFSFGSLVASVSGDTASLGGGFFLTGGSEANTVVGNQSVNVVGDISYTFASDGQLLVGGATDLTATGSILVTHTGNTGGAVSLSSGGNFTATAGADFIADGQSIIGSGGAITIRAEGEAEANDLRAVSNIDFSAGRNALVNNASVTGPPLTVNVGAGTIVLNGIDIRAGGNNDPSFEQFDPNFNAAITGDVTSTGFVSVTAGGNALFTAGSSTVSDNGLTVRTGDDILIASGALVEAGANPATTPSAANPFANFNNLVLDAGALARSGELLAGPLTPLASIVSAGTIDANDFAIILTANAIDGSGGAISASSLAADIVDAPNAGAAQGNDAGLLGAQCVEGNICLGSVSADNRIEIGQNSNNDVIQLVVEQAAISANDVLITIRNDIVMGSAGIPTTIDAANTFFAESLTGDVNLLDAEINSNQISISAAGSLLGSGSLTSANDIGITVGQDLNALLIDTGGQLTTVAGVGGALEAEYTVAGSINVGTNNQGAAAALRVVAGAGNSFGAIGLAGPQDITLIAGDTGAGDVFLGTANGAASITLSGDNVGFADLSSVGAINASATDAITGGNLAAGGDVDLAAQAIDIGDVTSGASVIASASTGNAGFGTVDAANDIIITAAGTPSLTNAVSGGNTSITGSGVSLASGTIGGDLALTATTGDISGNGAISVAGGIMLDAAGAIGFGTLTAGGGDFTAVSGGDMSFTGAGAGGTLDFTAGGSIAATGSVTGTDVFLTAGDTVSAGAVSGDTTEIFGPNGITIGTLTGGTALLQAATGAVSVTGDIDLSGLLEAAGRSLLLRSTNGLTVRATATAGDIDIVVAGDLDLRGVSAAGDISLTTSGGSIVANATVASGVTTLPPGAQGPLMITSSGGDIAINAANGFTVNSAISAANALTINVGGIIDLEAAASGATIGVVAGDINIGTAGSLGRSDLTTSITINTAGNIVLGGAASSPTTGVMGIDSGEFARIFSGGDLAISAQIGPQGVGGNITVDTLDVLVGSGAGTPQAGNIGPAGALSLDATGAIDIIGAATMTNAGAGNLFSLVAGQSIDVETASGALIVQDANGGLAGQLELAAPVIRAISDAAAQDISGASIANIDSRLGQNDGAVNDAGYFSAGQLSFTVDDALLIQNSGAGTEFDDRRGFTAGTVTINTANPAAVIVVNGTVGGLTGLGALSAAGVPSLFDPGSTINGCLIANPASCGAPPGFDITVPGFPIQDLIEEEIDPRGDDEPGSEDLSGDDLGGILVDLREPLSQQEDPLLDDPVTGAGNEDLWVSGPDCEGVDADSEACRGPGE</sequence>
<dbReference type="EMBL" id="WTYL01000001">
    <property type="protein sequence ID" value="MXP43188.1"/>
    <property type="molecule type" value="Genomic_DNA"/>
</dbReference>
<reference evidence="3 4" key="1">
    <citation type="submission" date="2019-12" db="EMBL/GenBank/DDBJ databases">
        <title>Genomic-based taxomic classification of the family Erythrobacteraceae.</title>
        <authorList>
            <person name="Xu L."/>
        </authorList>
    </citation>
    <scope>NUCLEOTIDE SEQUENCE [LARGE SCALE GENOMIC DNA]</scope>
    <source>
        <strain evidence="3 4">KCTC 42453</strain>
    </source>
</reference>
<dbReference type="InterPro" id="IPR012334">
    <property type="entry name" value="Pectin_lyas_fold"/>
</dbReference>
<proteinExistence type="predicted"/>
<comment type="caution">
    <text evidence="3">The sequence shown here is derived from an EMBL/GenBank/DDBJ whole genome shotgun (WGS) entry which is preliminary data.</text>
</comment>
<evidence type="ECO:0000256" key="1">
    <source>
        <dbReference type="SAM" id="MobiDB-lite"/>
    </source>
</evidence>
<organism evidence="3 4">
    <name type="scientific">Allopontixanthobacter sediminis</name>
    <dbReference type="NCBI Taxonomy" id="1689985"/>
    <lineage>
        <taxon>Bacteria</taxon>
        <taxon>Pseudomonadati</taxon>
        <taxon>Pseudomonadota</taxon>
        <taxon>Alphaproteobacteria</taxon>
        <taxon>Sphingomonadales</taxon>
        <taxon>Erythrobacteraceae</taxon>
        <taxon>Allopontixanthobacter</taxon>
    </lineage>
</organism>
<keyword evidence="2" id="KW-0732">Signal</keyword>
<evidence type="ECO:0000256" key="2">
    <source>
        <dbReference type="SAM" id="SignalP"/>
    </source>
</evidence>
<dbReference type="Proteomes" id="UP000431922">
    <property type="component" value="Unassembled WGS sequence"/>
</dbReference>
<feature type="region of interest" description="Disordered" evidence="1">
    <location>
        <begin position="2836"/>
        <end position="2907"/>
    </location>
</feature>
<dbReference type="Gene3D" id="2.160.20.10">
    <property type="entry name" value="Single-stranded right-handed beta-helix, Pectin lyase-like"/>
    <property type="match status" value="1"/>
</dbReference>
<dbReference type="RefSeq" id="WP_160754824.1">
    <property type="nucleotide sequence ID" value="NZ_WTYL01000001.1"/>
</dbReference>
<keyword evidence="4" id="KW-1185">Reference proteome</keyword>